<dbReference type="STRING" id="36844.SAMN04488501_12724"/>
<gene>
    <name evidence="2" type="ORF">CLHOM_02600</name>
</gene>
<evidence type="ECO:0000313" key="3">
    <source>
        <dbReference type="Proteomes" id="UP000037043"/>
    </source>
</evidence>
<dbReference type="Gene3D" id="3.30.70.270">
    <property type="match status" value="1"/>
</dbReference>
<sequence>MKERLMQLLEEENINNSDNIHLSISVGYSVVVGDRINIKKMIKEADDYMYRQKLQNKQSTKNDLVKIITKMLETRDFITEGHCDRLQFLGVYLAKK</sequence>
<protein>
    <recommendedName>
        <fullName evidence="1">GGDEF domain-containing protein</fullName>
    </recommendedName>
</protein>
<dbReference type="Proteomes" id="UP000037043">
    <property type="component" value="Unassembled WGS sequence"/>
</dbReference>
<dbReference type="InterPro" id="IPR029787">
    <property type="entry name" value="Nucleotide_cyclase"/>
</dbReference>
<dbReference type="AlphaFoldDB" id="A0A0L6ZEY2"/>
<proteinExistence type="predicted"/>
<name>A0A0L6ZEY2_9CLOT</name>
<reference evidence="3" key="1">
    <citation type="submission" date="2015-08" db="EMBL/GenBank/DDBJ databases">
        <title>Genome sequence of the strict anaerobe Clostridium homopropionicum LuHBu1 (DSM 5847T).</title>
        <authorList>
            <person name="Poehlein A."/>
            <person name="Beck M."/>
            <person name="Schiel-Bengelsdorf B."/>
            <person name="Bengelsdorf F.R."/>
            <person name="Daniel R."/>
            <person name="Duerre P."/>
        </authorList>
    </citation>
    <scope>NUCLEOTIDE SEQUENCE [LARGE SCALE GENOMIC DNA]</scope>
    <source>
        <strain evidence="3">DSM 5847</strain>
    </source>
</reference>
<keyword evidence="3" id="KW-1185">Reference proteome</keyword>
<organism evidence="2 3">
    <name type="scientific">Clostridium homopropionicum DSM 5847</name>
    <dbReference type="NCBI Taxonomy" id="1121318"/>
    <lineage>
        <taxon>Bacteria</taxon>
        <taxon>Bacillati</taxon>
        <taxon>Bacillota</taxon>
        <taxon>Clostridia</taxon>
        <taxon>Eubacteriales</taxon>
        <taxon>Clostridiaceae</taxon>
        <taxon>Clostridium</taxon>
    </lineage>
</organism>
<dbReference type="Pfam" id="PF00990">
    <property type="entry name" value="GGDEF"/>
    <property type="match status" value="1"/>
</dbReference>
<feature type="domain" description="GGDEF" evidence="1">
    <location>
        <begin position="3"/>
        <end position="58"/>
    </location>
</feature>
<dbReference type="EMBL" id="LHUR01000009">
    <property type="protein sequence ID" value="KOA21333.1"/>
    <property type="molecule type" value="Genomic_DNA"/>
</dbReference>
<dbReference type="InterPro" id="IPR000160">
    <property type="entry name" value="GGDEF_dom"/>
</dbReference>
<comment type="caution">
    <text evidence="2">The sequence shown here is derived from an EMBL/GenBank/DDBJ whole genome shotgun (WGS) entry which is preliminary data.</text>
</comment>
<dbReference type="PATRIC" id="fig|1121318.3.peg.260"/>
<accession>A0A0L6ZEY2</accession>
<evidence type="ECO:0000313" key="2">
    <source>
        <dbReference type="EMBL" id="KOA21333.1"/>
    </source>
</evidence>
<evidence type="ECO:0000259" key="1">
    <source>
        <dbReference type="Pfam" id="PF00990"/>
    </source>
</evidence>
<dbReference type="SUPFAM" id="SSF55073">
    <property type="entry name" value="Nucleotide cyclase"/>
    <property type="match status" value="1"/>
</dbReference>
<dbReference type="InterPro" id="IPR043128">
    <property type="entry name" value="Rev_trsase/Diguanyl_cyclase"/>
</dbReference>
<dbReference type="RefSeq" id="WP_052219865.1">
    <property type="nucleotide sequence ID" value="NZ_LHUR01000009.1"/>
</dbReference>